<feature type="domain" description="PucR C-terminal helix-turn-helix" evidence="3">
    <location>
        <begin position="447"/>
        <end position="505"/>
    </location>
</feature>
<dbReference type="InterPro" id="IPR041522">
    <property type="entry name" value="CdaR_GGDEF"/>
</dbReference>
<dbReference type="Pfam" id="PF13556">
    <property type="entry name" value="HTH_30"/>
    <property type="match status" value="1"/>
</dbReference>
<dbReference type="RefSeq" id="WP_168489081.1">
    <property type="nucleotide sequence ID" value="NZ_JAAZSQ010000030.1"/>
</dbReference>
<dbReference type="InterPro" id="IPR025736">
    <property type="entry name" value="PucR_C-HTH_dom"/>
</dbReference>
<reference evidence="5 6" key="1">
    <citation type="submission" date="2020-04" db="EMBL/GenBank/DDBJ databases">
        <title>Arthrobacter sp. nov.</title>
        <authorList>
            <person name="Liu S."/>
        </authorList>
    </citation>
    <scope>NUCLEOTIDE SEQUENCE [LARGE SCALE GENOMIC DNA]</scope>
    <source>
        <strain evidence="5 6">E918</strain>
    </source>
</reference>
<sequence length="554" mass="59306">MATNSGCTIGDLVESPALQLRPLSQADPSTIISSAQIVAASQHIEGLGEGELILVVGWLPADAEDVKRFMKYAVEAKIAAVAFPESSTQQYLSSLAPALDKAGIPVLEIPQATRFADVIDTISRFHASPDSVRFHRLLTMQQSLVAALGLDEPQGALVKKLARLSGASAGIAAASGDVEFSEGVLPFHMMRREIGDSQHPEVEIRASGWNALAVRLTDAASKPTRWLIVGARREHFVDAFVRAAARVTVSLLDAVERIDVIETKQARAVGSSVLNQLLALQPQDNPEVLAERAASLGIGFNQEVRVLEIERYGSGRGAGNHGSLVDRIHQAFPAHSSALLATATKTGAIVLIEAAPTVRADGVAKLLAEDGGLLIGVGRAVTHVRDVPTAHHDAVLASQHARRQGDSRLGSYDDFNFVTRLMAHVGLDRMTDWSSDILGQVRAKPILLEAVQAYFDAQLDVMAAANALHIHHNSLRYRLQKIEEIVGGSLRSPEVIASVQMALMAERAGQRTRAIRPGERPRASGARDTAAIDNPLDGSFQEERLTVLGATIPD</sequence>
<dbReference type="PANTHER" id="PTHR33744">
    <property type="entry name" value="CARBOHYDRATE DIACID REGULATOR"/>
    <property type="match status" value="1"/>
</dbReference>
<evidence type="ECO:0008006" key="7">
    <source>
        <dbReference type="Google" id="ProtNLM"/>
    </source>
</evidence>
<proteinExistence type="inferred from homology"/>
<accession>A0A7X6K7Q1</accession>
<dbReference type="InterPro" id="IPR042070">
    <property type="entry name" value="PucR_C-HTH_sf"/>
</dbReference>
<dbReference type="Gene3D" id="1.10.10.2840">
    <property type="entry name" value="PucR C-terminal helix-turn-helix domain"/>
    <property type="match status" value="1"/>
</dbReference>
<feature type="domain" description="CdaR GGDEF-like" evidence="4">
    <location>
        <begin position="285"/>
        <end position="397"/>
    </location>
</feature>
<comment type="caution">
    <text evidence="5">The sequence shown here is derived from an EMBL/GenBank/DDBJ whole genome shotgun (WGS) entry which is preliminary data.</text>
</comment>
<evidence type="ECO:0000256" key="2">
    <source>
        <dbReference type="SAM" id="MobiDB-lite"/>
    </source>
</evidence>
<dbReference type="PANTHER" id="PTHR33744:SF7">
    <property type="entry name" value="PUCR FAMILY TRANSCRIPTIONAL REGULATOR"/>
    <property type="match status" value="1"/>
</dbReference>
<feature type="region of interest" description="Disordered" evidence="2">
    <location>
        <begin position="512"/>
        <end position="534"/>
    </location>
</feature>
<comment type="similarity">
    <text evidence="1">Belongs to the CdaR family.</text>
</comment>
<dbReference type="EMBL" id="JAAZSQ010000030">
    <property type="protein sequence ID" value="NKX56661.1"/>
    <property type="molecule type" value="Genomic_DNA"/>
</dbReference>
<dbReference type="Pfam" id="PF17853">
    <property type="entry name" value="GGDEF_2"/>
    <property type="match status" value="1"/>
</dbReference>
<dbReference type="InterPro" id="IPR051448">
    <property type="entry name" value="CdaR-like_regulators"/>
</dbReference>
<dbReference type="AlphaFoldDB" id="A0A7X6K7Q1"/>
<organism evidence="5 6">
    <name type="scientific">Arthrobacter mobilis</name>
    <dbReference type="NCBI Taxonomy" id="2724944"/>
    <lineage>
        <taxon>Bacteria</taxon>
        <taxon>Bacillati</taxon>
        <taxon>Actinomycetota</taxon>
        <taxon>Actinomycetes</taxon>
        <taxon>Micrococcales</taxon>
        <taxon>Micrococcaceae</taxon>
        <taxon>Arthrobacter</taxon>
    </lineage>
</organism>
<evidence type="ECO:0000313" key="5">
    <source>
        <dbReference type="EMBL" id="NKX56661.1"/>
    </source>
</evidence>
<evidence type="ECO:0000259" key="4">
    <source>
        <dbReference type="Pfam" id="PF17853"/>
    </source>
</evidence>
<evidence type="ECO:0000259" key="3">
    <source>
        <dbReference type="Pfam" id="PF13556"/>
    </source>
</evidence>
<keyword evidence="6" id="KW-1185">Reference proteome</keyword>
<evidence type="ECO:0000256" key="1">
    <source>
        <dbReference type="ARBA" id="ARBA00006754"/>
    </source>
</evidence>
<evidence type="ECO:0000313" key="6">
    <source>
        <dbReference type="Proteomes" id="UP000544090"/>
    </source>
</evidence>
<protein>
    <recommendedName>
        <fullName evidence="7">Purine catabolism regulatory protein</fullName>
    </recommendedName>
</protein>
<name>A0A7X6K7Q1_9MICC</name>
<gene>
    <name evidence="5" type="ORF">HGG74_19480</name>
</gene>
<dbReference type="Proteomes" id="UP000544090">
    <property type="component" value="Unassembled WGS sequence"/>
</dbReference>